<dbReference type="AlphaFoldDB" id="A0A0F9FQI1"/>
<gene>
    <name evidence="2" type="ORF">LCGC14_1921470</name>
</gene>
<accession>A0A0F9FQI1</accession>
<organism evidence="2">
    <name type="scientific">marine sediment metagenome</name>
    <dbReference type="NCBI Taxonomy" id="412755"/>
    <lineage>
        <taxon>unclassified sequences</taxon>
        <taxon>metagenomes</taxon>
        <taxon>ecological metagenomes</taxon>
    </lineage>
</organism>
<sequence>MKSKKDTGNGLSRFVRRGATPLKLMFALGKPRCEKCGYRIRGTVTNHRRGTHHAKGRTPVVPKKKR</sequence>
<feature type="compositionally biased region" description="Basic residues" evidence="1">
    <location>
        <begin position="46"/>
        <end position="66"/>
    </location>
</feature>
<protein>
    <submittedName>
        <fullName evidence="2">Uncharacterized protein</fullName>
    </submittedName>
</protein>
<reference evidence="2" key="1">
    <citation type="journal article" date="2015" name="Nature">
        <title>Complex archaea that bridge the gap between prokaryotes and eukaryotes.</title>
        <authorList>
            <person name="Spang A."/>
            <person name="Saw J.H."/>
            <person name="Jorgensen S.L."/>
            <person name="Zaremba-Niedzwiedzka K."/>
            <person name="Martijn J."/>
            <person name="Lind A.E."/>
            <person name="van Eijk R."/>
            <person name="Schleper C."/>
            <person name="Guy L."/>
            <person name="Ettema T.J."/>
        </authorList>
    </citation>
    <scope>NUCLEOTIDE SEQUENCE</scope>
</reference>
<proteinExistence type="predicted"/>
<feature type="region of interest" description="Disordered" evidence="1">
    <location>
        <begin position="44"/>
        <end position="66"/>
    </location>
</feature>
<evidence type="ECO:0000256" key="1">
    <source>
        <dbReference type="SAM" id="MobiDB-lite"/>
    </source>
</evidence>
<evidence type="ECO:0000313" key="2">
    <source>
        <dbReference type="EMBL" id="KKL88759.1"/>
    </source>
</evidence>
<name>A0A0F9FQI1_9ZZZZ</name>
<comment type="caution">
    <text evidence="2">The sequence shown here is derived from an EMBL/GenBank/DDBJ whole genome shotgun (WGS) entry which is preliminary data.</text>
</comment>
<dbReference type="EMBL" id="LAZR01020470">
    <property type="protein sequence ID" value="KKL88759.1"/>
    <property type="molecule type" value="Genomic_DNA"/>
</dbReference>